<name>A0AAP0QRH5_9ROSI</name>
<sequence>MVTQFDLELVQLGVKTAFLHSNLEEKIYMTLPNGFKTSENQPLDIYFAGGPISWKSILQSTVALSTIEAEYMAITEVVKEAIWLQDNPKLPLLGSNDNEEEEENRWWWKWKKVLDVEEAKDQVLFSLPMILTNVSWVQKSMAALSTLLEDFFCMTLMMLQDDHQRRKKLEKFPDPQILHLSKLNSDHRPIFACSARPVARSSNTKPFCFLVHLLTNNMFDYFVFSTLEIS</sequence>
<evidence type="ECO:0000313" key="1">
    <source>
        <dbReference type="EMBL" id="KAK9209185.1"/>
    </source>
</evidence>
<proteinExistence type="predicted"/>
<protein>
    <submittedName>
        <fullName evidence="1">Uncharacterized protein</fullName>
    </submittedName>
</protein>
<keyword evidence="2" id="KW-1185">Reference proteome</keyword>
<dbReference type="Proteomes" id="UP001428341">
    <property type="component" value="Unassembled WGS sequence"/>
</dbReference>
<accession>A0AAP0QRH5</accession>
<gene>
    <name evidence="1" type="ORF">WN944_001549</name>
</gene>
<dbReference type="EMBL" id="JBCGBO010000004">
    <property type="protein sequence ID" value="KAK9209185.1"/>
    <property type="molecule type" value="Genomic_DNA"/>
</dbReference>
<reference evidence="1 2" key="1">
    <citation type="submission" date="2024-05" db="EMBL/GenBank/DDBJ databases">
        <title>Haplotype-resolved chromosome-level genome assembly of Huyou (Citrus changshanensis).</title>
        <authorList>
            <person name="Miao C."/>
            <person name="Chen W."/>
            <person name="Wu Y."/>
            <person name="Wang L."/>
            <person name="Zhao S."/>
            <person name="Grierson D."/>
            <person name="Xu C."/>
            <person name="Chen K."/>
        </authorList>
    </citation>
    <scope>NUCLEOTIDE SEQUENCE [LARGE SCALE GENOMIC DNA]</scope>
    <source>
        <strain evidence="1">01-14</strain>
        <tissue evidence="1">Leaf</tissue>
    </source>
</reference>
<evidence type="ECO:0000313" key="2">
    <source>
        <dbReference type="Proteomes" id="UP001428341"/>
    </source>
</evidence>
<comment type="caution">
    <text evidence="1">The sequence shown here is derived from an EMBL/GenBank/DDBJ whole genome shotgun (WGS) entry which is preliminary data.</text>
</comment>
<organism evidence="1 2">
    <name type="scientific">Citrus x changshan-huyou</name>
    <dbReference type="NCBI Taxonomy" id="2935761"/>
    <lineage>
        <taxon>Eukaryota</taxon>
        <taxon>Viridiplantae</taxon>
        <taxon>Streptophyta</taxon>
        <taxon>Embryophyta</taxon>
        <taxon>Tracheophyta</taxon>
        <taxon>Spermatophyta</taxon>
        <taxon>Magnoliopsida</taxon>
        <taxon>eudicotyledons</taxon>
        <taxon>Gunneridae</taxon>
        <taxon>Pentapetalae</taxon>
        <taxon>rosids</taxon>
        <taxon>malvids</taxon>
        <taxon>Sapindales</taxon>
        <taxon>Rutaceae</taxon>
        <taxon>Aurantioideae</taxon>
        <taxon>Citrus</taxon>
    </lineage>
</organism>
<dbReference type="CDD" id="cd09272">
    <property type="entry name" value="RNase_HI_RT_Ty1"/>
    <property type="match status" value="1"/>
</dbReference>
<dbReference type="AlphaFoldDB" id="A0AAP0QRH5"/>